<feature type="compositionally biased region" description="Polar residues" evidence="18">
    <location>
        <begin position="1526"/>
        <end position="1544"/>
    </location>
</feature>
<comment type="catalytic activity">
    <reaction evidence="11">
        <text>Zn(2+)(in) = Zn(2+)(out)</text>
        <dbReference type="Rhea" id="RHEA:29351"/>
        <dbReference type="ChEBI" id="CHEBI:29105"/>
    </reaction>
</comment>
<keyword evidence="3" id="KW-1003">Cell membrane</keyword>
<evidence type="ECO:0000256" key="6">
    <source>
        <dbReference type="ARBA" id="ARBA00022989"/>
    </source>
</evidence>
<keyword evidence="8 19" id="KW-0472">Membrane</keyword>
<dbReference type="InterPro" id="IPR041491">
    <property type="entry name" value="TRPM_SLOG"/>
</dbReference>
<feature type="region of interest" description="Disordered" evidence="18">
    <location>
        <begin position="1500"/>
        <end position="1623"/>
    </location>
</feature>
<evidence type="ECO:0000256" key="4">
    <source>
        <dbReference type="ARBA" id="ARBA00022692"/>
    </source>
</evidence>
<feature type="transmembrane region" description="Helical" evidence="19">
    <location>
        <begin position="789"/>
        <end position="808"/>
    </location>
</feature>
<keyword evidence="20" id="KW-0732">Signal</keyword>
<dbReference type="Gene3D" id="1.20.5.1010">
    <property type="entry name" value="TRPM, tetramerisation domain"/>
    <property type="match status" value="1"/>
</dbReference>
<evidence type="ECO:0000256" key="9">
    <source>
        <dbReference type="ARBA" id="ARBA00023303"/>
    </source>
</evidence>
<keyword evidence="7" id="KW-0406">Ion transport</keyword>
<evidence type="ECO:0000256" key="17">
    <source>
        <dbReference type="SAM" id="Coils"/>
    </source>
</evidence>
<dbReference type="EMBL" id="JAATJU010000100">
    <property type="protein sequence ID" value="KAH0521300.1"/>
    <property type="molecule type" value="Genomic_DNA"/>
</dbReference>
<protein>
    <recommendedName>
        <fullName evidence="16">Transient receptor potential cation channel subfamily M member 3</fullName>
    </recommendedName>
</protein>
<evidence type="ECO:0000256" key="5">
    <source>
        <dbReference type="ARBA" id="ARBA00022860"/>
    </source>
</evidence>
<evidence type="ECO:0000256" key="7">
    <source>
        <dbReference type="ARBA" id="ARBA00023065"/>
    </source>
</evidence>
<feature type="transmembrane region" description="Helical" evidence="19">
    <location>
        <begin position="1003"/>
        <end position="1028"/>
    </location>
</feature>
<keyword evidence="5" id="KW-0112">Calmodulin-binding</keyword>
<evidence type="ECO:0000256" key="14">
    <source>
        <dbReference type="ARBA" id="ARBA00060893"/>
    </source>
</evidence>
<feature type="chain" id="PRO_5035218069" description="Transient receptor potential cation channel subfamily M member 3" evidence="20">
    <location>
        <begin position="16"/>
        <end position="1623"/>
    </location>
</feature>
<accession>A0A8J6H218</accession>
<dbReference type="Pfam" id="PF16519">
    <property type="entry name" value="TRPM_tetra"/>
    <property type="match status" value="1"/>
</dbReference>
<evidence type="ECO:0000256" key="19">
    <source>
        <dbReference type="SAM" id="Phobius"/>
    </source>
</evidence>
<dbReference type="Proteomes" id="UP000710432">
    <property type="component" value="Unassembled WGS sequence"/>
</dbReference>
<dbReference type="Pfam" id="PF18139">
    <property type="entry name" value="LSDAT_euk"/>
    <property type="match status" value="1"/>
</dbReference>
<dbReference type="PANTHER" id="PTHR13800:SF7">
    <property type="entry name" value="TRANSIENT RECEPTOR POTENTIAL CATION CHANNEL SUBFAMILY M MEMBER 3"/>
    <property type="match status" value="1"/>
</dbReference>
<evidence type="ECO:0000259" key="22">
    <source>
        <dbReference type="Pfam" id="PF16519"/>
    </source>
</evidence>
<evidence type="ECO:0000256" key="3">
    <source>
        <dbReference type="ARBA" id="ARBA00022475"/>
    </source>
</evidence>
<feature type="coiled-coil region" evidence="17">
    <location>
        <begin position="1134"/>
        <end position="1192"/>
    </location>
</feature>
<keyword evidence="4 19" id="KW-0812">Transmembrane</keyword>
<feature type="transmembrane region" description="Helical" evidence="19">
    <location>
        <begin position="925"/>
        <end position="945"/>
    </location>
</feature>
<dbReference type="GO" id="GO:0005262">
    <property type="term" value="F:calcium channel activity"/>
    <property type="evidence" value="ECO:0007669"/>
    <property type="project" value="UniProtKB-ARBA"/>
</dbReference>
<dbReference type="FunFam" id="1.20.5.1010:FF:000001">
    <property type="entry name" value="Transient receptor potential cation channel subfamily M member 3"/>
    <property type="match status" value="1"/>
</dbReference>
<evidence type="ECO:0000256" key="8">
    <source>
        <dbReference type="ARBA" id="ARBA00023136"/>
    </source>
</evidence>
<evidence type="ECO:0000256" key="20">
    <source>
        <dbReference type="SAM" id="SignalP"/>
    </source>
</evidence>
<evidence type="ECO:0000256" key="11">
    <source>
        <dbReference type="ARBA" id="ARBA00034634"/>
    </source>
</evidence>
<comment type="catalytic activity">
    <reaction evidence="10">
        <text>Mg(2+)(in) = Mg(2+)(out)</text>
        <dbReference type="Rhea" id="RHEA:29827"/>
        <dbReference type="ChEBI" id="CHEBI:18420"/>
    </reaction>
</comment>
<comment type="subcellular location">
    <subcellularLocation>
        <location evidence="1">Cell membrane</location>
        <topology evidence="1">Multi-pass membrane protein</topology>
    </subcellularLocation>
</comment>
<feature type="transmembrane region" description="Helical" evidence="19">
    <location>
        <begin position="886"/>
        <end position="904"/>
    </location>
</feature>
<proteinExistence type="inferred from homology"/>
<feature type="signal peptide" evidence="20">
    <location>
        <begin position="1"/>
        <end position="15"/>
    </location>
</feature>
<keyword evidence="2" id="KW-0813">Transport</keyword>
<evidence type="ECO:0000256" key="12">
    <source>
        <dbReference type="ARBA" id="ARBA00036173"/>
    </source>
</evidence>
<sequence length="1623" mass="184810">MLIILLSLSLSLFQAQKSWIERAFYKRECVHIIPSTKDPHRCCCGRLIGQHVGLTPSISVLQNEKNESRLSRNDVQSEKWSISKHTQLSPTDAFGTIEFQGGGHSNKAMGRLMTCKPPESHNKITLSAEIVRFLGDLSIEGSDMINKTIDSLVYRSSLLINTELACGPGVIRHVGDALKDHASKSRGKICTIGITPWGIVENQEDLIGRDVVRPYQTMSNPMSKLTVLNSMHSHFILADNGTTGKYGAEVKLRRQLEKHISLQKINTRIGQGVPVVALIVEGGPNVISIVLEYLRDTPPVPVVVCDGSGRASDILAFGHKYSEEGGLINESLRDQLLVTIQKTFTYTRTQAQHLFIILMECMKKKELITVFRMGSEGHQDIDLAILTALLKGANASAPDQLSLALAWNRVDIARSQIFIYGQQWPVGSLEQAMLDALVLDRVDFVKLLIENGVSMHRFLTISRLEELYNTGNLPPDYRISLIDIGLVIEYLMGGAYRCNYTRKRFRTLYHNLFGPKRDDIPLRRGRKTTKKREEEVDIDLDDPEINHFPFPFHELMVWAVLMKRQKMALFFWQHGEEAMAKALVACKLCKAMAHEASENDMVDDISQELNHNSRDFGQLAVELLDQSYKQDEQLAMKLLTYELKNWSNATCLQLAVAAKHRDFIAHTCSQMLLTDMWMGRLRMRKNSGLKVILGILLPPSILSLEFKNKDDMPYMTQAQEIHLQEKEPEEPEKTTKEKDEEDMELTAMLGRNNGESSRKKDEEEVQSRHRLIPVGRKIYEFYNAPIVKFWFYTLAYIGYLMLFNYIVLVKMERWPSTQEWIVISYIFTLGIEKMREILMSEPGKLLQKVRVWLQEYWNVTDLIAILLFSVGMILRLQDQPFRSDGRVIYCVNIIYWYIRLLDIFGVNKYLGPYVMMIGKMMIDMMYFVIIMLVVLMSFGVARQAILFPNEEPSWKLAKNIFYMPYWMIYGEVFADQIDPPCGQNETREDGKTIQLPPCKTGAWIVPAIMACYLLVANILLVNLLIAVFNNTFFEVKSISNQVWKFQRYQLIMTFHERPVLPPPLIIFSHMTMIFQHVCCRWRKHESDPDERDYGLKLFITDDELKKVQDFEEQCIEEYFREKEDRFNSSNDERIRVTSERVENMSMRLEEVNEREHSMKASLQTVDIRLAQLEDLIGRMATALERLTGLERAESNKIRSRTSSDCTDAAYIVRQSSFNSQEGNTFKLQESIDPAGEETISPTSPTLMPRMRSHSFYSVNVKEKGGLEKLESIFKERSLSLHRATSSHSVAKEPKAPAAPANTLAIVPDSRRPSSCIDIYVSAMDELHCDIDPLDSSMNILGLGEPSFSTLAPSTAPSSSAYATLAPTDRPPSRSIDFEDLTSMDTRSFSSDYTHLPECQNPWDTDPPMYHTIERSKSSRYLAAAPFLLEEAPIVKSHSFMFSPSRSYYANFGVPVKTAEYTSITDCIDTRCVNAPQAIADRATFPGGLGDKAEDLSCCHPEREAELSHPSSDSEENEARGRRAANPISSQEAENADRTLSNSITVPKIERANSYSAEEPSAPYAHTRKSFSISDKLDRQRNTSSLRNPFQRSKSSKPEGRGDSLSMRRLSRTSAFHSFESKHN</sequence>
<feature type="domain" description="TRPM-like" evidence="24">
    <location>
        <begin position="416"/>
        <end position="666"/>
    </location>
</feature>
<comment type="similarity">
    <text evidence="14">Belongs to the transient receptor (TC 1.A.4) family. LTrpC subfamily. TRPM3 sub-subfamily.</text>
</comment>
<dbReference type="GO" id="GO:0005516">
    <property type="term" value="F:calmodulin binding"/>
    <property type="evidence" value="ECO:0007669"/>
    <property type="project" value="UniProtKB-KW"/>
</dbReference>
<feature type="domain" description="TRPM tetramerisation" evidence="22">
    <location>
        <begin position="1131"/>
        <end position="1186"/>
    </location>
</feature>
<evidence type="ECO:0000313" key="26">
    <source>
        <dbReference type="Proteomes" id="UP000710432"/>
    </source>
</evidence>
<evidence type="ECO:0000256" key="16">
    <source>
        <dbReference type="ARBA" id="ARBA00070989"/>
    </source>
</evidence>
<evidence type="ECO:0000259" key="24">
    <source>
        <dbReference type="Pfam" id="PF25508"/>
    </source>
</evidence>
<dbReference type="InterPro" id="IPR050927">
    <property type="entry name" value="TRPM"/>
</dbReference>
<dbReference type="Pfam" id="PF00520">
    <property type="entry name" value="Ion_trans"/>
    <property type="match status" value="1"/>
</dbReference>
<evidence type="ECO:0000256" key="10">
    <source>
        <dbReference type="ARBA" id="ARBA00034269"/>
    </source>
</evidence>
<dbReference type="InterPro" id="IPR037162">
    <property type="entry name" value="TRPM_tetra_sf"/>
</dbReference>
<feature type="compositionally biased region" description="Polar residues" evidence="18">
    <location>
        <begin position="1581"/>
        <end position="1592"/>
    </location>
</feature>
<keyword evidence="25" id="KW-0675">Receptor</keyword>
<evidence type="ECO:0000259" key="21">
    <source>
        <dbReference type="Pfam" id="PF00520"/>
    </source>
</evidence>
<evidence type="ECO:0000313" key="25">
    <source>
        <dbReference type="EMBL" id="KAH0521300.1"/>
    </source>
</evidence>
<evidence type="ECO:0000256" key="15">
    <source>
        <dbReference type="ARBA" id="ARBA00064991"/>
    </source>
</evidence>
<keyword evidence="17" id="KW-0175">Coiled coil</keyword>
<gene>
    <name evidence="25" type="ORF">LTLLF_101005</name>
</gene>
<dbReference type="Pfam" id="PF25508">
    <property type="entry name" value="TRPM2"/>
    <property type="match status" value="1"/>
</dbReference>
<comment type="subunit">
    <text evidence="15">Homotetramer. Interacts with TRPM1; the interaction results in the formation of a heteromultimeric cation channel complex that are functionally different from the homomeric channels.</text>
</comment>
<keyword evidence="9" id="KW-0407">Ion channel</keyword>
<evidence type="ECO:0000256" key="13">
    <source>
        <dbReference type="ARBA" id="ARBA00036634"/>
    </source>
</evidence>
<dbReference type="PANTHER" id="PTHR13800">
    <property type="entry name" value="TRANSIENT RECEPTOR POTENTIAL CATION CHANNEL, SUBFAMILY M, MEMBER 6"/>
    <property type="match status" value="1"/>
</dbReference>
<organism evidence="25 26">
    <name type="scientific">Microtus ochrogaster</name>
    <name type="common">Prairie vole</name>
    <dbReference type="NCBI Taxonomy" id="79684"/>
    <lineage>
        <taxon>Eukaryota</taxon>
        <taxon>Metazoa</taxon>
        <taxon>Chordata</taxon>
        <taxon>Craniata</taxon>
        <taxon>Vertebrata</taxon>
        <taxon>Euteleostomi</taxon>
        <taxon>Mammalia</taxon>
        <taxon>Eutheria</taxon>
        <taxon>Euarchontoglires</taxon>
        <taxon>Glires</taxon>
        <taxon>Rodentia</taxon>
        <taxon>Myomorpha</taxon>
        <taxon>Muroidea</taxon>
        <taxon>Cricetidae</taxon>
        <taxon>Arvicolinae</taxon>
        <taxon>Microtus</taxon>
    </lineage>
</organism>
<dbReference type="InterPro" id="IPR005821">
    <property type="entry name" value="Ion_trans_dom"/>
</dbReference>
<evidence type="ECO:0000256" key="2">
    <source>
        <dbReference type="ARBA" id="ARBA00022448"/>
    </source>
</evidence>
<comment type="catalytic activity">
    <reaction evidence="12">
        <text>Mn(2+)(in) = Mn(2+)(out)</text>
        <dbReference type="Rhea" id="RHEA:28699"/>
        <dbReference type="ChEBI" id="CHEBI:29035"/>
    </reaction>
</comment>
<evidence type="ECO:0000256" key="1">
    <source>
        <dbReference type="ARBA" id="ARBA00004651"/>
    </source>
</evidence>
<comment type="caution">
    <text evidence="25">The sequence shown here is derived from an EMBL/GenBank/DDBJ whole genome shotgun (WGS) entry which is preliminary data.</text>
</comment>
<dbReference type="GO" id="GO:0005886">
    <property type="term" value="C:plasma membrane"/>
    <property type="evidence" value="ECO:0007669"/>
    <property type="project" value="UniProtKB-SubCell"/>
</dbReference>
<reference evidence="25" key="1">
    <citation type="submission" date="2020-03" db="EMBL/GenBank/DDBJ databases">
        <title>Studies in the Genomics of Life Span.</title>
        <authorList>
            <person name="Glass D."/>
        </authorList>
    </citation>
    <scope>NUCLEOTIDE SEQUENCE</scope>
    <source>
        <strain evidence="25">LTLLF</strain>
        <tissue evidence="25">Muscle</tissue>
    </source>
</reference>
<dbReference type="InterPro" id="IPR032415">
    <property type="entry name" value="TRPM_tetra"/>
</dbReference>
<dbReference type="GO" id="GO:0051262">
    <property type="term" value="P:protein tetramerization"/>
    <property type="evidence" value="ECO:0007669"/>
    <property type="project" value="InterPro"/>
</dbReference>
<evidence type="ECO:0000256" key="18">
    <source>
        <dbReference type="SAM" id="MobiDB-lite"/>
    </source>
</evidence>
<feature type="transmembrane region" description="Helical" evidence="19">
    <location>
        <begin position="856"/>
        <end position="874"/>
    </location>
</feature>
<dbReference type="InterPro" id="IPR057366">
    <property type="entry name" value="TRPM-like"/>
</dbReference>
<feature type="domain" description="Ion transport" evidence="21">
    <location>
        <begin position="796"/>
        <end position="1037"/>
    </location>
</feature>
<feature type="domain" description="TRPM SLOG" evidence="23">
    <location>
        <begin position="168"/>
        <end position="361"/>
    </location>
</feature>
<comment type="catalytic activity">
    <reaction evidence="13">
        <text>Ca(2+)(in) = Ca(2+)(out)</text>
        <dbReference type="Rhea" id="RHEA:29671"/>
        <dbReference type="ChEBI" id="CHEBI:29108"/>
    </reaction>
</comment>
<name>A0A8J6H218_MICOH</name>
<evidence type="ECO:0000259" key="23">
    <source>
        <dbReference type="Pfam" id="PF18139"/>
    </source>
</evidence>
<keyword evidence="6 19" id="KW-1133">Transmembrane helix</keyword>